<evidence type="ECO:0000256" key="8">
    <source>
        <dbReference type="ARBA" id="ARBA00023136"/>
    </source>
</evidence>
<dbReference type="PANTHER" id="PTHR43166">
    <property type="entry name" value="AMINO ACID IMPORT ATP-BINDING PROTEIN"/>
    <property type="match status" value="1"/>
</dbReference>
<dbReference type="SUPFAM" id="SSF52540">
    <property type="entry name" value="P-loop containing nucleoside triphosphate hydrolases"/>
    <property type="match status" value="1"/>
</dbReference>
<dbReference type="CDD" id="cd03258">
    <property type="entry name" value="ABC_MetN_methionine_transporter"/>
    <property type="match status" value="1"/>
</dbReference>
<comment type="similarity">
    <text evidence="1">Belongs to the ABC transporter superfamily.</text>
</comment>
<evidence type="ECO:0000256" key="5">
    <source>
        <dbReference type="ARBA" id="ARBA00022840"/>
    </source>
</evidence>
<dbReference type="InterPro" id="IPR041701">
    <property type="entry name" value="MetN_ABC"/>
</dbReference>
<evidence type="ECO:0000256" key="6">
    <source>
        <dbReference type="ARBA" id="ARBA00022967"/>
    </source>
</evidence>
<evidence type="ECO:0000256" key="1">
    <source>
        <dbReference type="ARBA" id="ARBA00005417"/>
    </source>
</evidence>
<dbReference type="RefSeq" id="WP_076523789.1">
    <property type="nucleotide sequence ID" value="NZ_CP048103.1"/>
</dbReference>
<dbReference type="InterPro" id="IPR027417">
    <property type="entry name" value="P-loop_NTPase"/>
</dbReference>
<dbReference type="GO" id="GO:0006865">
    <property type="term" value="P:amino acid transport"/>
    <property type="evidence" value="ECO:0007669"/>
    <property type="project" value="UniProtKB-KW"/>
</dbReference>
<keyword evidence="8" id="KW-0472">Membrane</keyword>
<protein>
    <submittedName>
        <fullName evidence="10">D-methionine transport system ATP-binding protein</fullName>
    </submittedName>
</protein>
<proteinExistence type="inferred from homology"/>
<organism evidence="10 11">
    <name type="scientific">Kroppenstedtia eburnea</name>
    <dbReference type="NCBI Taxonomy" id="714067"/>
    <lineage>
        <taxon>Bacteria</taxon>
        <taxon>Bacillati</taxon>
        <taxon>Bacillota</taxon>
        <taxon>Bacilli</taxon>
        <taxon>Bacillales</taxon>
        <taxon>Thermoactinomycetaceae</taxon>
        <taxon>Kroppenstedtia</taxon>
    </lineage>
</organism>
<keyword evidence="4" id="KW-0547">Nucleotide-binding</keyword>
<dbReference type="Pfam" id="PF00005">
    <property type="entry name" value="ABC_tran"/>
    <property type="match status" value="1"/>
</dbReference>
<evidence type="ECO:0000313" key="11">
    <source>
        <dbReference type="Proteomes" id="UP000186795"/>
    </source>
</evidence>
<evidence type="ECO:0000313" key="10">
    <source>
        <dbReference type="EMBL" id="SIS51511.1"/>
    </source>
</evidence>
<dbReference type="InterPro" id="IPR003593">
    <property type="entry name" value="AAA+_ATPase"/>
</dbReference>
<reference evidence="11" key="1">
    <citation type="submission" date="2017-01" db="EMBL/GenBank/DDBJ databases">
        <authorList>
            <person name="Varghese N."/>
            <person name="Submissions S."/>
        </authorList>
    </citation>
    <scope>NUCLEOTIDE SEQUENCE [LARGE SCALE GENOMIC DNA]</scope>
    <source>
        <strain evidence="11">DSM 45196</strain>
    </source>
</reference>
<accession>A0A1N7JQI1</accession>
<evidence type="ECO:0000256" key="3">
    <source>
        <dbReference type="ARBA" id="ARBA00022475"/>
    </source>
</evidence>
<name>A0A1N7JQI1_9BACL</name>
<dbReference type="AlphaFoldDB" id="A0A1N7JQI1"/>
<keyword evidence="7" id="KW-0029">Amino-acid transport</keyword>
<dbReference type="InterPro" id="IPR017871">
    <property type="entry name" value="ABC_transporter-like_CS"/>
</dbReference>
<keyword evidence="6" id="KW-1278">Translocase</keyword>
<evidence type="ECO:0000259" key="9">
    <source>
        <dbReference type="PROSITE" id="PS50893"/>
    </source>
</evidence>
<dbReference type="PROSITE" id="PS50893">
    <property type="entry name" value="ABC_TRANSPORTER_2"/>
    <property type="match status" value="1"/>
</dbReference>
<dbReference type="GO" id="GO:0005886">
    <property type="term" value="C:plasma membrane"/>
    <property type="evidence" value="ECO:0007669"/>
    <property type="project" value="UniProtKB-ARBA"/>
</dbReference>
<dbReference type="GO" id="GO:0016887">
    <property type="term" value="F:ATP hydrolysis activity"/>
    <property type="evidence" value="ECO:0007669"/>
    <property type="project" value="InterPro"/>
</dbReference>
<keyword evidence="5 10" id="KW-0067">ATP-binding</keyword>
<evidence type="ECO:0000256" key="2">
    <source>
        <dbReference type="ARBA" id="ARBA00022448"/>
    </source>
</evidence>
<dbReference type="EMBL" id="FTOD01000002">
    <property type="protein sequence ID" value="SIS51511.1"/>
    <property type="molecule type" value="Genomic_DNA"/>
</dbReference>
<dbReference type="InterPro" id="IPR050086">
    <property type="entry name" value="MetN_ABC_transporter-like"/>
</dbReference>
<sequence length="333" mass="36506">MIQLRKVSKSFSLGDSQPVQALADVDLEVQKGEIFGIVGRSGAGKSTLLRLVNGLETPTSGEVVVDGQVISSLGERELRAARMKIGMIFQHFNLLWSRTVRENVAFPLEVAGRPKQEIRHKVDGLLERMGLADRAEAYPAQLSGGQKQRVGIARALANDPRVLLCDEATSALDPETTSSILELLKEINRDTGISLLLITHEMSVVQSICRRVAVMDEGRIVESGDVESVFRQPSHPLTRQFVRQLRVEGTGGQDSPSHGNTVIRCDFPRWDQVWKVLGPAVSSSRVTLRTLDGEVDETGWISVQIGGEPGEVNRLLDQIRGHVELVEGKAHVS</sequence>
<feature type="domain" description="ABC transporter" evidence="9">
    <location>
        <begin position="2"/>
        <end position="242"/>
    </location>
</feature>
<keyword evidence="3" id="KW-1003">Cell membrane</keyword>
<dbReference type="Gene3D" id="3.40.50.300">
    <property type="entry name" value="P-loop containing nucleotide triphosphate hydrolases"/>
    <property type="match status" value="1"/>
</dbReference>
<gene>
    <name evidence="10" type="ORF">SAMN05421790_102254</name>
</gene>
<dbReference type="FunFam" id="3.40.50.300:FF:000056">
    <property type="entry name" value="Cell division ATP-binding protein FtsE"/>
    <property type="match status" value="1"/>
</dbReference>
<dbReference type="InterPro" id="IPR003439">
    <property type="entry name" value="ABC_transporter-like_ATP-bd"/>
</dbReference>
<keyword evidence="2" id="KW-0813">Transport</keyword>
<dbReference type="Proteomes" id="UP000186795">
    <property type="component" value="Unassembled WGS sequence"/>
</dbReference>
<dbReference type="PROSITE" id="PS00211">
    <property type="entry name" value="ABC_TRANSPORTER_1"/>
    <property type="match status" value="1"/>
</dbReference>
<evidence type="ECO:0000256" key="4">
    <source>
        <dbReference type="ARBA" id="ARBA00022741"/>
    </source>
</evidence>
<keyword evidence="11" id="KW-1185">Reference proteome</keyword>
<dbReference type="OrthoDB" id="9802264at2"/>
<dbReference type="SMART" id="SM00382">
    <property type="entry name" value="AAA"/>
    <property type="match status" value="1"/>
</dbReference>
<dbReference type="GO" id="GO:0005524">
    <property type="term" value="F:ATP binding"/>
    <property type="evidence" value="ECO:0007669"/>
    <property type="project" value="UniProtKB-KW"/>
</dbReference>
<dbReference type="PANTHER" id="PTHR43166:SF30">
    <property type="entry name" value="METHIONINE IMPORT ATP-BINDING PROTEIN METN"/>
    <property type="match status" value="1"/>
</dbReference>
<evidence type="ECO:0000256" key="7">
    <source>
        <dbReference type="ARBA" id="ARBA00022970"/>
    </source>
</evidence>